<evidence type="ECO:0000313" key="2">
    <source>
        <dbReference type="EMBL" id="SEF69692.1"/>
    </source>
</evidence>
<dbReference type="EMBL" id="FNUV01000003">
    <property type="protein sequence ID" value="SEF69692.1"/>
    <property type="molecule type" value="Genomic_DNA"/>
</dbReference>
<name>A0A1H5U3J5_XYLRU</name>
<organism evidence="2 3">
    <name type="scientific">Xylanibacter ruminicola</name>
    <name type="common">Prevotella ruminicola</name>
    <dbReference type="NCBI Taxonomy" id="839"/>
    <lineage>
        <taxon>Bacteria</taxon>
        <taxon>Pseudomonadati</taxon>
        <taxon>Bacteroidota</taxon>
        <taxon>Bacteroidia</taxon>
        <taxon>Bacteroidales</taxon>
        <taxon>Prevotellaceae</taxon>
        <taxon>Xylanibacter</taxon>
    </lineage>
</organism>
<dbReference type="AlphaFoldDB" id="A0A1H5U3J5"/>
<dbReference type="SUPFAM" id="SSF53474">
    <property type="entry name" value="alpha/beta-Hydrolases"/>
    <property type="match status" value="1"/>
</dbReference>
<sequence length="422" mass="46393">MTIMAAVATMACMAQTGTWSGDLSVQGMELQLVFRIGESEGTIDSPAQGARGIKLTVERPTGDSIVMKIPTINGQYQGRLAGDEITGTFTQHGTTFPLTLKPGEKIANRPQTPKPPYPYATEEVEFKNGDAILRGTLTLPEGCNRKTPVLLMVTGSGFQNRDEEILEHKPFAVIADALARQGIATLRYDDRGFGESKGNTATCTTEDLKNDAAAGIDLLRERFESVGVIGHSEGGTIGLMLASERKTDFVVSLAGMVISGKETLVWQNRTMLPYEGFSEAEVEAYCEILNEAFDARVAGQNVPSIDNRDLPAMLKQDYKSTMLQLMYPYLRYFMTLDARKFIGNITCPVLALNGTKDMQVEYKANLEALRSGLPSAKTVAVEGLNHMFQHCQTGLTKEYQQIEETIAPEVLETIINWIRNER</sequence>
<dbReference type="InterPro" id="IPR053145">
    <property type="entry name" value="AB_hydrolase_Est10"/>
</dbReference>
<evidence type="ECO:0000313" key="3">
    <source>
        <dbReference type="Proteomes" id="UP000236735"/>
    </source>
</evidence>
<dbReference type="InterPro" id="IPR029058">
    <property type="entry name" value="AB_hydrolase_fold"/>
</dbReference>
<dbReference type="Pfam" id="PF12146">
    <property type="entry name" value="Hydrolase_4"/>
    <property type="match status" value="1"/>
</dbReference>
<reference evidence="2 3" key="1">
    <citation type="submission" date="2016-10" db="EMBL/GenBank/DDBJ databases">
        <authorList>
            <person name="de Groot N.N."/>
        </authorList>
    </citation>
    <scope>NUCLEOTIDE SEQUENCE [LARGE SCALE GENOMIC DNA]</scope>
    <source>
        <strain evidence="2 3">AR32</strain>
    </source>
</reference>
<accession>A0A1H5U3J5</accession>
<proteinExistence type="predicted"/>
<protein>
    <recommendedName>
        <fullName evidence="1">Serine aminopeptidase S33 domain-containing protein</fullName>
    </recommendedName>
</protein>
<dbReference type="Gene3D" id="3.40.50.1820">
    <property type="entry name" value="alpha/beta hydrolase"/>
    <property type="match status" value="1"/>
</dbReference>
<dbReference type="Proteomes" id="UP000236735">
    <property type="component" value="Unassembled WGS sequence"/>
</dbReference>
<dbReference type="PANTHER" id="PTHR43265">
    <property type="entry name" value="ESTERASE ESTD"/>
    <property type="match status" value="1"/>
</dbReference>
<evidence type="ECO:0000259" key="1">
    <source>
        <dbReference type="Pfam" id="PF12146"/>
    </source>
</evidence>
<gene>
    <name evidence="2" type="ORF">SAMN05216354_1225</name>
</gene>
<dbReference type="InterPro" id="IPR022742">
    <property type="entry name" value="Hydrolase_4"/>
</dbReference>
<dbReference type="GO" id="GO:0052689">
    <property type="term" value="F:carboxylic ester hydrolase activity"/>
    <property type="evidence" value="ECO:0007669"/>
    <property type="project" value="TreeGrafter"/>
</dbReference>
<dbReference type="PANTHER" id="PTHR43265:SF1">
    <property type="entry name" value="ESTERASE ESTD"/>
    <property type="match status" value="1"/>
</dbReference>
<feature type="domain" description="Serine aminopeptidase S33" evidence="1">
    <location>
        <begin position="171"/>
        <end position="386"/>
    </location>
</feature>